<dbReference type="Gene3D" id="2.40.160.10">
    <property type="entry name" value="Porin"/>
    <property type="match status" value="1"/>
</dbReference>
<dbReference type="STRING" id="472181.SAMN05216271_0672"/>
<dbReference type="RefSeq" id="WP_092283821.1">
    <property type="nucleotide sequence ID" value="NZ_BAABWD010000001.1"/>
</dbReference>
<dbReference type="EMBL" id="BAABWD010000001">
    <property type="protein sequence ID" value="GAA6130087.1"/>
    <property type="molecule type" value="Genomic_DNA"/>
</dbReference>
<evidence type="ECO:0000313" key="5">
    <source>
        <dbReference type="Proteomes" id="UP001486808"/>
    </source>
</evidence>
<accession>A0A1H1MR63</accession>
<gene>
    <name evidence="2" type="primary">oprO</name>
    <name evidence="2" type="ORF">NBRC116187_04470</name>
    <name evidence="3" type="ORF">SAMN05216271_0672</name>
</gene>
<dbReference type="InterPro" id="IPR010870">
    <property type="entry name" value="Porin_O/P"/>
</dbReference>
<reference evidence="3" key="1">
    <citation type="submission" date="2016-10" db="EMBL/GenBank/DDBJ databases">
        <authorList>
            <person name="de Groot N.N."/>
        </authorList>
    </citation>
    <scope>NUCLEOTIDE SEQUENCE [LARGE SCALE GENOMIC DNA]</scope>
    <source>
        <strain evidence="3">JCM 14963</strain>
    </source>
</reference>
<dbReference type="AlphaFoldDB" id="A0A1H1MR63"/>
<dbReference type="Pfam" id="PF07396">
    <property type="entry name" value="Porin_O_P"/>
    <property type="match status" value="1"/>
</dbReference>
<organism evidence="3 4">
    <name type="scientific">Halopseudomonas sabulinigri</name>
    <dbReference type="NCBI Taxonomy" id="472181"/>
    <lineage>
        <taxon>Bacteria</taxon>
        <taxon>Pseudomonadati</taxon>
        <taxon>Pseudomonadota</taxon>
        <taxon>Gammaproteobacteria</taxon>
        <taxon>Pseudomonadales</taxon>
        <taxon>Pseudomonadaceae</taxon>
        <taxon>Halopseudomonas</taxon>
    </lineage>
</organism>
<protein>
    <submittedName>
        <fullName evidence="2">Outer membrane porin OprO</fullName>
    </submittedName>
    <submittedName>
        <fullName evidence="3">Phosphate-selective porin OprO and OprP</fullName>
    </submittedName>
</protein>
<name>A0A1H1MR63_9GAMM</name>
<dbReference type="EMBL" id="LT629763">
    <property type="protein sequence ID" value="SDR89363.1"/>
    <property type="molecule type" value="Genomic_DNA"/>
</dbReference>
<sequence length="421" mass="45579">MTLRKQLAGFAISALAAAVSMQAVAGTVTTDGSDLVLGTKSGLTLDASDKSFGFKLGGRLQADYDSFDGLYTRNGNAANEAYFRRAILELSGYAFTDWQYTLNYNFANEAGGGDWDEASIAYTGWKPVSIKVGRFDPDFGLEKATSSKWITTIERSSIYDLASWVNDRDNGMGIQLQAKLADSFYGSAGLNQPEDSNDEDGQDDVQMNLRAVFAPMHEAGNVLHFGINYADRGTDNSDGRLRSRLNVRGVTEDTSANANGRPFDTGGVADAYENDTAWGLEAAFAAGPFSIQSEYMRVNIDAQSGSGRGDREATGYNAQLAWTITGEARGYKLGKFDAVKPSNSRMGAWEVVYRYDDIEAEESGFGSTDAQTHTLGVNWYANNNVKVMLDYIMAETSDPSYNGAGVDDSGDAISARLQYAF</sequence>
<keyword evidence="1" id="KW-0732">Signal</keyword>
<evidence type="ECO:0000256" key="1">
    <source>
        <dbReference type="SAM" id="SignalP"/>
    </source>
</evidence>
<dbReference type="Proteomes" id="UP001486808">
    <property type="component" value="Unassembled WGS sequence"/>
</dbReference>
<dbReference type="OrthoDB" id="9807854at2"/>
<dbReference type="Proteomes" id="UP000243413">
    <property type="component" value="Chromosome I"/>
</dbReference>
<dbReference type="InterPro" id="IPR023614">
    <property type="entry name" value="Porin_dom_sf"/>
</dbReference>
<dbReference type="SUPFAM" id="SSF56935">
    <property type="entry name" value="Porins"/>
    <property type="match status" value="1"/>
</dbReference>
<feature type="signal peptide" evidence="1">
    <location>
        <begin position="1"/>
        <end position="25"/>
    </location>
</feature>
<proteinExistence type="predicted"/>
<feature type="chain" id="PRO_5009254694" evidence="1">
    <location>
        <begin position="26"/>
        <end position="421"/>
    </location>
</feature>
<evidence type="ECO:0000313" key="4">
    <source>
        <dbReference type="Proteomes" id="UP000243413"/>
    </source>
</evidence>
<reference evidence="2 5" key="3">
    <citation type="submission" date="2024-04" db="EMBL/GenBank/DDBJ databases">
        <title>Draft genome sequence of Halopseudomonas sabulinigri NBRC 116187.</title>
        <authorList>
            <person name="Miyakawa T."/>
            <person name="Kusuya Y."/>
            <person name="Miura T."/>
        </authorList>
    </citation>
    <scope>NUCLEOTIDE SEQUENCE [LARGE SCALE GENOMIC DNA]</scope>
    <source>
        <strain evidence="2 5">4NH20-0042</strain>
    </source>
</reference>
<evidence type="ECO:0000313" key="3">
    <source>
        <dbReference type="EMBL" id="SDR89363.1"/>
    </source>
</evidence>
<keyword evidence="5" id="KW-1185">Reference proteome</keyword>
<evidence type="ECO:0000313" key="2">
    <source>
        <dbReference type="EMBL" id="GAA6130087.1"/>
    </source>
</evidence>
<reference evidence="4" key="2">
    <citation type="submission" date="2016-10" db="EMBL/GenBank/DDBJ databases">
        <authorList>
            <person name="Varghese N."/>
            <person name="Submissions S."/>
        </authorList>
    </citation>
    <scope>NUCLEOTIDE SEQUENCE [LARGE SCALE GENOMIC DNA]</scope>
    <source>
        <strain evidence="4">JCM 14963</strain>
    </source>
</reference>